<dbReference type="EMBL" id="MOOB01000205">
    <property type="protein sequence ID" value="OQE65467.1"/>
    <property type="molecule type" value="Genomic_DNA"/>
</dbReference>
<name>A0A1V6WRE7_PENNA</name>
<feature type="region of interest" description="Disordered" evidence="1">
    <location>
        <begin position="135"/>
        <end position="160"/>
    </location>
</feature>
<proteinExistence type="predicted"/>
<dbReference type="Proteomes" id="UP000191691">
    <property type="component" value="Unassembled WGS sequence"/>
</dbReference>
<evidence type="ECO:0000313" key="2">
    <source>
        <dbReference type="EMBL" id="OQE65467.1"/>
    </source>
</evidence>
<dbReference type="AlphaFoldDB" id="A0A1V6WRE7"/>
<gene>
    <name evidence="2" type="ORF">PENNAL_c0205G00303</name>
</gene>
<comment type="caution">
    <text evidence="2">The sequence shown here is derived from an EMBL/GenBank/DDBJ whole genome shotgun (WGS) entry which is preliminary data.</text>
</comment>
<accession>A0A1V6WRE7</accession>
<evidence type="ECO:0000256" key="1">
    <source>
        <dbReference type="SAM" id="MobiDB-lite"/>
    </source>
</evidence>
<reference evidence="3" key="1">
    <citation type="journal article" date="2017" name="Nat. Microbiol.">
        <title>Global analysis of biosynthetic gene clusters reveals vast potential of secondary metabolite production in Penicillium species.</title>
        <authorList>
            <person name="Nielsen J.C."/>
            <person name="Grijseels S."/>
            <person name="Prigent S."/>
            <person name="Ji B."/>
            <person name="Dainat J."/>
            <person name="Nielsen K.F."/>
            <person name="Frisvad J.C."/>
            <person name="Workman M."/>
            <person name="Nielsen J."/>
        </authorList>
    </citation>
    <scope>NUCLEOTIDE SEQUENCE [LARGE SCALE GENOMIC DNA]</scope>
    <source>
        <strain evidence="3">IBT 13039</strain>
    </source>
</reference>
<keyword evidence="3" id="KW-1185">Reference proteome</keyword>
<sequence length="160" mass="18008">MSYPDPSVMKQSRPNTPFEMLLGNWQFASYAIPRLHGPNAWSIAQPTESKENQNEASFLQPTDQRDSETSSARDGIDNDRPTKLASSGMRQRYATRREYHMALELAPHQSLYIRASVRHRQPLGDALYQATLPGQLTGSDKTRRSPFQPAPSLCSHLAHS</sequence>
<feature type="region of interest" description="Disordered" evidence="1">
    <location>
        <begin position="46"/>
        <end position="92"/>
    </location>
</feature>
<organism evidence="2 3">
    <name type="scientific">Penicillium nalgiovense</name>
    <dbReference type="NCBI Taxonomy" id="60175"/>
    <lineage>
        <taxon>Eukaryota</taxon>
        <taxon>Fungi</taxon>
        <taxon>Dikarya</taxon>
        <taxon>Ascomycota</taxon>
        <taxon>Pezizomycotina</taxon>
        <taxon>Eurotiomycetes</taxon>
        <taxon>Eurotiomycetidae</taxon>
        <taxon>Eurotiales</taxon>
        <taxon>Aspergillaceae</taxon>
        <taxon>Penicillium</taxon>
    </lineage>
</organism>
<protein>
    <submittedName>
        <fullName evidence="2">Uncharacterized protein</fullName>
    </submittedName>
</protein>
<evidence type="ECO:0000313" key="3">
    <source>
        <dbReference type="Proteomes" id="UP000191691"/>
    </source>
</evidence>